<keyword evidence="1" id="KW-1133">Transmembrane helix</keyword>
<accession>A0A7W8GEF7</accession>
<reference evidence="2 3" key="1">
    <citation type="submission" date="2020-08" db="EMBL/GenBank/DDBJ databases">
        <title>Genomic Encyclopedia of Type Strains, Phase IV (KMG-IV): sequencing the most valuable type-strain genomes for metagenomic binning, comparative biology and taxonomic classification.</title>
        <authorList>
            <person name="Goeker M."/>
        </authorList>
    </citation>
    <scope>NUCLEOTIDE SEQUENCE [LARGE SCALE GENOMIC DNA]</scope>
    <source>
        <strain evidence="2 3">DSM 101791</strain>
    </source>
</reference>
<keyword evidence="1" id="KW-0812">Transmembrane</keyword>
<evidence type="ECO:0000313" key="2">
    <source>
        <dbReference type="EMBL" id="MBB5234117.1"/>
    </source>
</evidence>
<keyword evidence="3" id="KW-1185">Reference proteome</keyword>
<sequence>MANWPNLVGFTVGVGLMYFTAFVGKFCEPYLKRQTTYVRLCDPALLILKTLRAGG</sequence>
<gene>
    <name evidence="2" type="ORF">HNQ09_001555</name>
</gene>
<dbReference type="Proteomes" id="UP000525389">
    <property type="component" value="Unassembled WGS sequence"/>
</dbReference>
<keyword evidence="1" id="KW-0472">Membrane</keyword>
<protein>
    <submittedName>
        <fullName evidence="2">Uncharacterized protein</fullName>
    </submittedName>
</protein>
<feature type="transmembrane region" description="Helical" evidence="1">
    <location>
        <begin position="6"/>
        <end position="24"/>
    </location>
</feature>
<evidence type="ECO:0000256" key="1">
    <source>
        <dbReference type="SAM" id="Phobius"/>
    </source>
</evidence>
<proteinExistence type="predicted"/>
<evidence type="ECO:0000313" key="3">
    <source>
        <dbReference type="Proteomes" id="UP000525389"/>
    </source>
</evidence>
<organism evidence="2 3">
    <name type="scientific">Deinococcus budaensis</name>
    <dbReference type="NCBI Taxonomy" id="1665626"/>
    <lineage>
        <taxon>Bacteria</taxon>
        <taxon>Thermotogati</taxon>
        <taxon>Deinococcota</taxon>
        <taxon>Deinococci</taxon>
        <taxon>Deinococcales</taxon>
        <taxon>Deinococcaceae</taxon>
        <taxon>Deinococcus</taxon>
    </lineage>
</organism>
<dbReference type="AlphaFoldDB" id="A0A7W8GEF7"/>
<comment type="caution">
    <text evidence="2">The sequence shown here is derived from an EMBL/GenBank/DDBJ whole genome shotgun (WGS) entry which is preliminary data.</text>
</comment>
<dbReference type="RefSeq" id="WP_184027560.1">
    <property type="nucleotide sequence ID" value="NZ_JACHFN010000005.1"/>
</dbReference>
<dbReference type="EMBL" id="JACHFN010000005">
    <property type="protein sequence ID" value="MBB5234117.1"/>
    <property type="molecule type" value="Genomic_DNA"/>
</dbReference>
<name>A0A7W8GEF7_9DEIO</name>